<evidence type="ECO:0000256" key="6">
    <source>
        <dbReference type="ARBA" id="ARBA00022490"/>
    </source>
</evidence>
<dbReference type="InterPro" id="IPR023696">
    <property type="entry name" value="Ureohydrolase_dom_sf"/>
</dbReference>
<evidence type="ECO:0000256" key="7">
    <source>
        <dbReference type="ARBA" id="ARBA00022491"/>
    </source>
</evidence>
<evidence type="ECO:0000256" key="11">
    <source>
        <dbReference type="ARBA" id="ARBA00023015"/>
    </source>
</evidence>
<evidence type="ECO:0000256" key="4">
    <source>
        <dbReference type="ARBA" id="ARBA00004496"/>
    </source>
</evidence>
<evidence type="ECO:0000313" key="19">
    <source>
        <dbReference type="EnsemblMetazoa" id="PPAI007042-PA"/>
    </source>
</evidence>
<dbReference type="PRINTS" id="PR01270">
    <property type="entry name" value="HDASUPER"/>
</dbReference>
<comment type="cofactor">
    <cofactor evidence="1">
        <name>a divalent metal cation</name>
        <dbReference type="ChEBI" id="CHEBI:60240"/>
    </cofactor>
</comment>
<dbReference type="InterPro" id="IPR037138">
    <property type="entry name" value="His_deacetylse_dom_sf"/>
</dbReference>
<dbReference type="PANTHER" id="PTHR10625:SF14">
    <property type="entry name" value="HISTONE DEACETYLASE 8"/>
    <property type="match status" value="1"/>
</dbReference>
<organism evidence="19 20">
    <name type="scientific">Phlebotomus papatasi</name>
    <name type="common">Sandfly</name>
    <dbReference type="NCBI Taxonomy" id="29031"/>
    <lineage>
        <taxon>Eukaryota</taxon>
        <taxon>Metazoa</taxon>
        <taxon>Ecdysozoa</taxon>
        <taxon>Arthropoda</taxon>
        <taxon>Hexapoda</taxon>
        <taxon>Insecta</taxon>
        <taxon>Pterygota</taxon>
        <taxon>Neoptera</taxon>
        <taxon>Endopterygota</taxon>
        <taxon>Diptera</taxon>
        <taxon>Nematocera</taxon>
        <taxon>Psychodoidea</taxon>
        <taxon>Psychodidae</taxon>
        <taxon>Phlebotomus</taxon>
        <taxon>Phlebotomus</taxon>
    </lineage>
</organism>
<keyword evidence="20" id="KW-1185">Reference proteome</keyword>
<evidence type="ECO:0000313" key="20">
    <source>
        <dbReference type="Proteomes" id="UP000092462"/>
    </source>
</evidence>
<dbReference type="Gene3D" id="3.40.800.20">
    <property type="entry name" value="Histone deacetylase domain"/>
    <property type="match status" value="1"/>
</dbReference>
<proteinExistence type="inferred from homology"/>
<dbReference type="GO" id="GO:0005694">
    <property type="term" value="C:chromosome"/>
    <property type="evidence" value="ECO:0007669"/>
    <property type="project" value="UniProtKB-SubCell"/>
</dbReference>
<keyword evidence="5" id="KW-0158">Chromosome</keyword>
<evidence type="ECO:0000256" key="17">
    <source>
        <dbReference type="PIRNR" id="PIRNR037913"/>
    </source>
</evidence>
<keyword evidence="6" id="KW-0963">Cytoplasm</keyword>
<dbReference type="SUPFAM" id="SSF52768">
    <property type="entry name" value="Arginase/deacetylase"/>
    <property type="match status" value="1"/>
</dbReference>
<evidence type="ECO:0000256" key="9">
    <source>
        <dbReference type="ARBA" id="ARBA00022801"/>
    </source>
</evidence>
<protein>
    <recommendedName>
        <fullName evidence="17">Histone deacetylase</fullName>
        <ecNumber evidence="17">3.5.1.98</ecNumber>
    </recommendedName>
</protein>
<dbReference type="AlphaFoldDB" id="A0A1B0DG81"/>
<dbReference type="GO" id="GO:0046872">
    <property type="term" value="F:metal ion binding"/>
    <property type="evidence" value="ECO:0007669"/>
    <property type="project" value="UniProtKB-KW"/>
</dbReference>
<keyword evidence="7" id="KW-0678">Repressor</keyword>
<keyword evidence="9 17" id="KW-0378">Hydrolase</keyword>
<evidence type="ECO:0000256" key="1">
    <source>
        <dbReference type="ARBA" id="ARBA00001968"/>
    </source>
</evidence>
<comment type="catalytic activity">
    <reaction evidence="15">
        <text>N(6)-(2E)-butenoyl-L-lysyl-[protein] + H2O = (2E)-2-butenoate + L-lysyl-[protein]</text>
        <dbReference type="Rhea" id="RHEA:69172"/>
        <dbReference type="Rhea" id="RHEA-COMP:9752"/>
        <dbReference type="Rhea" id="RHEA-COMP:13707"/>
        <dbReference type="ChEBI" id="CHEBI:15377"/>
        <dbReference type="ChEBI" id="CHEBI:29969"/>
        <dbReference type="ChEBI" id="CHEBI:35899"/>
        <dbReference type="ChEBI" id="CHEBI:137954"/>
    </reaction>
    <physiologicalReaction direction="left-to-right" evidence="15">
        <dbReference type="Rhea" id="RHEA:69173"/>
    </physiologicalReaction>
</comment>
<dbReference type="VEuPathDB" id="VectorBase:PPAPM1_001860"/>
<dbReference type="PANTHER" id="PTHR10625">
    <property type="entry name" value="HISTONE DEACETYLASE HDAC1-RELATED"/>
    <property type="match status" value="1"/>
</dbReference>
<feature type="domain" description="Histone deacetylase" evidence="18">
    <location>
        <begin position="26"/>
        <end position="309"/>
    </location>
</feature>
<keyword evidence="12 17" id="KW-0804">Transcription</keyword>
<dbReference type="VEuPathDB" id="VectorBase:PPAI007042"/>
<dbReference type="GO" id="GO:0031507">
    <property type="term" value="P:heterochromatin formation"/>
    <property type="evidence" value="ECO:0007669"/>
    <property type="project" value="TreeGrafter"/>
</dbReference>
<dbReference type="InterPro" id="IPR000286">
    <property type="entry name" value="HDACs"/>
</dbReference>
<sequence length="393" mass="43978">MAPTLIHSEKLLEECDKIPNLLGRLPQKASMIYRLIEAYGLLKFVNVVEPRKAQHDEILLYHSENYLKHLKSCDGDEDVTEEDEEFGLSYDCPKFSGLYQFAEIIVGGTLSAAETLISGSNFVINWSGGWHHAQSDRADGFCYVNDIVVGIQKLVSHFPRILYLDLDVHHGDGVENAFSCTQRVFCLSFHLHEPGFFPGSGSVNECGFGSGKGYSANFPYKRNLSGRRFRKYFTKTTNLVRERFDPSACVIQCGADGIAGDPLGGANLTPRDFADCIKQVMSWSIPCLFVGGGGYNLPNASRHFATLTATICGIDQLHDDIPEHEFFNAYGAGFELSIEPKNLPDSNTDEDLEETFRSIEANLDRFNPMAYPTIREVFLDQLSRPYQLDHEES</sequence>
<evidence type="ECO:0000256" key="13">
    <source>
        <dbReference type="ARBA" id="ARBA00023242"/>
    </source>
</evidence>
<dbReference type="Proteomes" id="UP000092462">
    <property type="component" value="Unassembled WGS sequence"/>
</dbReference>
<comment type="similarity">
    <text evidence="17">Belongs to the histone deacetylase family. HD Type 1 subfamily.</text>
</comment>
<keyword evidence="10 17" id="KW-0156">Chromatin regulator</keyword>
<evidence type="ECO:0000256" key="12">
    <source>
        <dbReference type="ARBA" id="ARBA00023163"/>
    </source>
</evidence>
<dbReference type="Pfam" id="PF00850">
    <property type="entry name" value="Hist_deacetyl"/>
    <property type="match status" value="1"/>
</dbReference>
<dbReference type="PRINTS" id="PR01271">
    <property type="entry name" value="HISDACETLASE"/>
</dbReference>
<evidence type="ECO:0000256" key="16">
    <source>
        <dbReference type="ARBA" id="ARBA00049416"/>
    </source>
</evidence>
<comment type="catalytic activity">
    <reaction evidence="14">
        <text>N(6)-acetyl-L-lysyl-[protein] + H2O = L-lysyl-[protein] + acetate</text>
        <dbReference type="Rhea" id="RHEA:58108"/>
        <dbReference type="Rhea" id="RHEA-COMP:9752"/>
        <dbReference type="Rhea" id="RHEA-COMP:10731"/>
        <dbReference type="ChEBI" id="CHEBI:15377"/>
        <dbReference type="ChEBI" id="CHEBI:29969"/>
        <dbReference type="ChEBI" id="CHEBI:30089"/>
        <dbReference type="ChEBI" id="CHEBI:61930"/>
    </reaction>
    <physiologicalReaction direction="left-to-right" evidence="14">
        <dbReference type="Rhea" id="RHEA:58109"/>
    </physiologicalReaction>
</comment>
<dbReference type="InterPro" id="IPR023801">
    <property type="entry name" value="His_deacetylse_dom"/>
</dbReference>
<evidence type="ECO:0000256" key="10">
    <source>
        <dbReference type="ARBA" id="ARBA00022853"/>
    </source>
</evidence>
<keyword evidence="11 17" id="KW-0805">Transcription regulation</keyword>
<dbReference type="EC" id="3.5.1.98" evidence="17"/>
<dbReference type="EnsemblMetazoa" id="PPAI007042-RA">
    <property type="protein sequence ID" value="PPAI007042-PA"/>
    <property type="gene ID" value="PPAI007042"/>
</dbReference>
<evidence type="ECO:0000256" key="8">
    <source>
        <dbReference type="ARBA" id="ARBA00022723"/>
    </source>
</evidence>
<keyword evidence="13 17" id="KW-0539">Nucleus</keyword>
<keyword evidence="8" id="KW-0479">Metal-binding</keyword>
<evidence type="ECO:0000256" key="5">
    <source>
        <dbReference type="ARBA" id="ARBA00022454"/>
    </source>
</evidence>
<dbReference type="GO" id="GO:0005634">
    <property type="term" value="C:nucleus"/>
    <property type="evidence" value="ECO:0007669"/>
    <property type="project" value="UniProtKB-SubCell"/>
</dbReference>
<dbReference type="GO" id="GO:0005737">
    <property type="term" value="C:cytoplasm"/>
    <property type="evidence" value="ECO:0007669"/>
    <property type="project" value="UniProtKB-SubCell"/>
</dbReference>
<name>A0A1B0DG81_PHLPP</name>
<comment type="subcellular location">
    <subcellularLocation>
        <location evidence="3">Chromosome</location>
    </subcellularLocation>
    <subcellularLocation>
        <location evidence="4">Cytoplasm</location>
    </subcellularLocation>
    <subcellularLocation>
        <location evidence="2 17">Nucleus</location>
    </subcellularLocation>
</comment>
<evidence type="ECO:0000256" key="3">
    <source>
        <dbReference type="ARBA" id="ARBA00004286"/>
    </source>
</evidence>
<evidence type="ECO:0000256" key="15">
    <source>
        <dbReference type="ARBA" id="ARBA00049193"/>
    </source>
</evidence>
<accession>A0A1B0DG81</accession>
<evidence type="ECO:0000256" key="2">
    <source>
        <dbReference type="ARBA" id="ARBA00004123"/>
    </source>
</evidence>
<dbReference type="EMBL" id="AJVK01059362">
    <property type="status" value="NOT_ANNOTATED_CDS"/>
    <property type="molecule type" value="Genomic_DNA"/>
</dbReference>
<evidence type="ECO:0000256" key="14">
    <source>
        <dbReference type="ARBA" id="ARBA00049136"/>
    </source>
</evidence>
<reference evidence="19" key="1">
    <citation type="submission" date="2022-08" db="UniProtKB">
        <authorList>
            <consortium name="EnsemblMetazoa"/>
        </authorList>
    </citation>
    <scope>IDENTIFICATION</scope>
    <source>
        <strain evidence="19">Israel</strain>
    </source>
</reference>
<comment type="catalytic activity">
    <reaction evidence="16">
        <text>N(6)-acetyl-L-lysyl-[histone] + H2O = L-lysyl-[histone] + acetate</text>
        <dbReference type="Rhea" id="RHEA:58196"/>
        <dbReference type="Rhea" id="RHEA-COMP:9845"/>
        <dbReference type="Rhea" id="RHEA-COMP:11338"/>
        <dbReference type="ChEBI" id="CHEBI:15377"/>
        <dbReference type="ChEBI" id="CHEBI:29969"/>
        <dbReference type="ChEBI" id="CHEBI:30089"/>
        <dbReference type="ChEBI" id="CHEBI:61930"/>
        <dbReference type="EC" id="3.5.1.98"/>
    </reaction>
    <physiologicalReaction direction="left-to-right" evidence="16">
        <dbReference type="Rhea" id="RHEA:58197"/>
    </physiologicalReaction>
</comment>
<dbReference type="PIRSF" id="PIRSF037913">
    <property type="entry name" value="His_deacetylse_1"/>
    <property type="match status" value="1"/>
</dbReference>
<dbReference type="InterPro" id="IPR003084">
    <property type="entry name" value="HDAC_I/II"/>
</dbReference>
<dbReference type="GO" id="GO:0141221">
    <property type="term" value="F:histone deacetylase activity, hydrolytic mechanism"/>
    <property type="evidence" value="ECO:0007669"/>
    <property type="project" value="UniProtKB-EC"/>
</dbReference>
<evidence type="ECO:0000259" key="18">
    <source>
        <dbReference type="Pfam" id="PF00850"/>
    </source>
</evidence>